<protein>
    <submittedName>
        <fullName evidence="1">Uncharacterized protein</fullName>
    </submittedName>
</protein>
<dbReference type="AlphaFoldDB" id="A0AAV1Y0N5"/>
<reference evidence="1 2" key="1">
    <citation type="submission" date="2024-03" db="EMBL/GenBank/DDBJ databases">
        <authorList>
            <person name="Martinez-Hernandez J."/>
        </authorList>
    </citation>
    <scope>NUCLEOTIDE SEQUENCE [LARGE SCALE GENOMIC DNA]</scope>
</reference>
<evidence type="ECO:0000313" key="2">
    <source>
        <dbReference type="Proteomes" id="UP001497480"/>
    </source>
</evidence>
<keyword evidence="2" id="KW-1185">Reference proteome</keyword>
<gene>
    <name evidence="1" type="ORF">LLUT_LOCUS28626</name>
</gene>
<proteinExistence type="predicted"/>
<dbReference type="Proteomes" id="UP001497480">
    <property type="component" value="Unassembled WGS sequence"/>
</dbReference>
<evidence type="ECO:0000313" key="1">
    <source>
        <dbReference type="EMBL" id="CAL0327566.1"/>
    </source>
</evidence>
<accession>A0AAV1Y0N5</accession>
<sequence>MGKRNIRRCEYEEVNQSVNDDIDLENKIQEVLGEEQIFQPKKEKRYRSLKNIYKETKLVNS</sequence>
<comment type="caution">
    <text evidence="1">The sequence shown here is derived from an EMBL/GenBank/DDBJ whole genome shotgun (WGS) entry which is preliminary data.</text>
</comment>
<name>A0AAV1Y0N5_LUPLU</name>
<organism evidence="1 2">
    <name type="scientific">Lupinus luteus</name>
    <name type="common">European yellow lupine</name>
    <dbReference type="NCBI Taxonomy" id="3873"/>
    <lineage>
        <taxon>Eukaryota</taxon>
        <taxon>Viridiplantae</taxon>
        <taxon>Streptophyta</taxon>
        <taxon>Embryophyta</taxon>
        <taxon>Tracheophyta</taxon>
        <taxon>Spermatophyta</taxon>
        <taxon>Magnoliopsida</taxon>
        <taxon>eudicotyledons</taxon>
        <taxon>Gunneridae</taxon>
        <taxon>Pentapetalae</taxon>
        <taxon>rosids</taxon>
        <taxon>fabids</taxon>
        <taxon>Fabales</taxon>
        <taxon>Fabaceae</taxon>
        <taxon>Papilionoideae</taxon>
        <taxon>50 kb inversion clade</taxon>
        <taxon>genistoids sensu lato</taxon>
        <taxon>core genistoids</taxon>
        <taxon>Genisteae</taxon>
        <taxon>Lupinus</taxon>
    </lineage>
</organism>
<dbReference type="EMBL" id="CAXHTB010000020">
    <property type="protein sequence ID" value="CAL0327566.1"/>
    <property type="molecule type" value="Genomic_DNA"/>
</dbReference>